<comment type="caution">
    <text evidence="2">The sequence shown here is derived from an EMBL/GenBank/DDBJ whole genome shotgun (WGS) entry which is preliminary data.</text>
</comment>
<dbReference type="Proteomes" id="UP000486351">
    <property type="component" value="Unassembled WGS sequence"/>
</dbReference>
<dbReference type="EMBL" id="QXGE01000826">
    <property type="protein sequence ID" value="KAE9302951.1"/>
    <property type="molecule type" value="Genomic_DNA"/>
</dbReference>
<protein>
    <submittedName>
        <fullName evidence="2">Uncharacterized protein</fullName>
    </submittedName>
</protein>
<reference evidence="2 4" key="1">
    <citation type="submission" date="2018-08" db="EMBL/GenBank/DDBJ databases">
        <title>Genomic investigation of the strawberry pathogen Phytophthora fragariae indicates pathogenicity is determined by transcriptional variation in three key races.</title>
        <authorList>
            <person name="Adams T.M."/>
            <person name="Armitage A.D."/>
            <person name="Sobczyk M.K."/>
            <person name="Bates H.J."/>
            <person name="Dunwell J.M."/>
            <person name="Nellist C.F."/>
            <person name="Harrison R.J."/>
        </authorList>
    </citation>
    <scope>NUCLEOTIDE SEQUENCE [LARGE SCALE GENOMIC DNA]</scope>
    <source>
        <strain evidence="2 4">A4</strain>
        <strain evidence="3 5">NOV-77</strain>
    </source>
</reference>
<feature type="region of interest" description="Disordered" evidence="1">
    <location>
        <begin position="1"/>
        <end position="24"/>
    </location>
</feature>
<evidence type="ECO:0000313" key="5">
    <source>
        <dbReference type="Proteomes" id="UP000486351"/>
    </source>
</evidence>
<dbReference type="EMBL" id="QXFY01000970">
    <property type="protein sequence ID" value="KAE9332023.1"/>
    <property type="molecule type" value="Genomic_DNA"/>
</dbReference>
<gene>
    <name evidence="2" type="ORF">PF001_g13779</name>
    <name evidence="3" type="ORF">PF008_g15142</name>
</gene>
<dbReference type="AlphaFoldDB" id="A0A6A4DGK5"/>
<name>A0A6A4DGK5_9STRA</name>
<evidence type="ECO:0000313" key="3">
    <source>
        <dbReference type="EMBL" id="KAE9332023.1"/>
    </source>
</evidence>
<proteinExistence type="predicted"/>
<evidence type="ECO:0000313" key="2">
    <source>
        <dbReference type="EMBL" id="KAE9302951.1"/>
    </source>
</evidence>
<accession>A0A6A4DGK5</accession>
<organism evidence="2 4">
    <name type="scientific">Phytophthora fragariae</name>
    <dbReference type="NCBI Taxonomy" id="53985"/>
    <lineage>
        <taxon>Eukaryota</taxon>
        <taxon>Sar</taxon>
        <taxon>Stramenopiles</taxon>
        <taxon>Oomycota</taxon>
        <taxon>Peronosporomycetes</taxon>
        <taxon>Peronosporales</taxon>
        <taxon>Peronosporaceae</taxon>
        <taxon>Phytophthora</taxon>
    </lineage>
</organism>
<dbReference type="Proteomes" id="UP000437068">
    <property type="component" value="Unassembled WGS sequence"/>
</dbReference>
<evidence type="ECO:0000256" key="1">
    <source>
        <dbReference type="SAM" id="MobiDB-lite"/>
    </source>
</evidence>
<sequence>MAYSAPAIGHGYDPDQPPNRRGLHAQQHDRLLGWRFVGRADVGHSLWSEGSFKELACFVHTPAALSQSL</sequence>
<evidence type="ECO:0000313" key="4">
    <source>
        <dbReference type="Proteomes" id="UP000437068"/>
    </source>
</evidence>